<dbReference type="PANTHER" id="PTHR30457:SF0">
    <property type="entry name" value="PHOSPHATASE, PUTATIVE (AFU_ORTHOLOGUE AFUA_4G01070)-RELATED"/>
    <property type="match status" value="1"/>
</dbReference>
<gene>
    <name evidence="5 7" type="primary">surE</name>
    <name evidence="7" type="ORF">EVB00_00440</name>
</gene>
<comment type="cofactor">
    <cofactor evidence="5">
        <name>a divalent metal cation</name>
        <dbReference type="ChEBI" id="CHEBI:60240"/>
    </cofactor>
    <text evidence="5">Binds 1 divalent metal cation per subunit.</text>
</comment>
<comment type="similarity">
    <text evidence="2 5">Belongs to the SurE nucleotidase family.</text>
</comment>
<evidence type="ECO:0000256" key="5">
    <source>
        <dbReference type="HAMAP-Rule" id="MF_00060"/>
    </source>
</evidence>
<evidence type="ECO:0000313" key="8">
    <source>
        <dbReference type="Proteomes" id="UP000318359"/>
    </source>
</evidence>
<dbReference type="AlphaFoldDB" id="A0A520MCB1"/>
<dbReference type="GO" id="GO:0008253">
    <property type="term" value="F:5'-nucleotidase activity"/>
    <property type="evidence" value="ECO:0007669"/>
    <property type="project" value="UniProtKB-UniRule"/>
</dbReference>
<feature type="binding site" evidence="5">
    <location>
        <position position="91"/>
    </location>
    <ligand>
        <name>a divalent metal cation</name>
        <dbReference type="ChEBI" id="CHEBI:60240"/>
    </ligand>
</feature>
<dbReference type="SUPFAM" id="SSF64167">
    <property type="entry name" value="SurE-like"/>
    <property type="match status" value="1"/>
</dbReference>
<comment type="function">
    <text evidence="5">Nucleotidase that shows phosphatase activity on nucleoside 5'-monophosphates.</text>
</comment>
<organism evidence="7 8">
    <name type="scientific">SAR86 cluster bacterium</name>
    <dbReference type="NCBI Taxonomy" id="2030880"/>
    <lineage>
        <taxon>Bacteria</taxon>
        <taxon>Pseudomonadati</taxon>
        <taxon>Pseudomonadota</taxon>
        <taxon>Gammaproteobacteria</taxon>
        <taxon>SAR86 cluster</taxon>
    </lineage>
</organism>
<protein>
    <recommendedName>
        <fullName evidence="5">5'-nucleotidase SurE</fullName>
        <ecNumber evidence="5">3.1.3.5</ecNumber>
    </recommendedName>
    <alternativeName>
        <fullName evidence="5">Nucleoside 5'-monophosphate phosphohydrolase</fullName>
    </alternativeName>
</protein>
<feature type="domain" description="Survival protein SurE-like phosphatase/nucleotidase" evidence="6">
    <location>
        <begin position="3"/>
        <end position="181"/>
    </location>
</feature>
<feature type="binding site" evidence="5">
    <location>
        <position position="8"/>
    </location>
    <ligand>
        <name>a divalent metal cation</name>
        <dbReference type="ChEBI" id="CHEBI:60240"/>
    </ligand>
</feature>
<comment type="caution">
    <text evidence="7">The sequence shown here is derived from an EMBL/GenBank/DDBJ whole genome shotgun (WGS) entry which is preliminary data.</text>
</comment>
<sequence>MKILLTNDDGYDAPNIKALFDALSKDHEVWIIAPENNCSGMSAAISFLKDTEIKKIDQYIYAVDGTPADCTYFGLRSVLDFEPDIVVSGINHGANLGNDVLYSGTIGAAVGGRHLKFPPVAISVASYDAKDPEYLANKSLEIINMIFKNPTGLSNKVININFPDIKENEEQGIKHTRLARRGVPAKPIEVSSSSDSKTYRYNLQGGPIKESFLSDIEAVNSGYISLSILDYDLTKNDEDNNFIKNICQ</sequence>
<feature type="binding site" evidence="5">
    <location>
        <position position="39"/>
    </location>
    <ligand>
        <name>a divalent metal cation</name>
        <dbReference type="ChEBI" id="CHEBI:60240"/>
    </ligand>
</feature>
<keyword evidence="5" id="KW-0547">Nucleotide-binding</keyword>
<proteinExistence type="inferred from homology"/>
<dbReference type="InterPro" id="IPR036523">
    <property type="entry name" value="SurE-like_sf"/>
</dbReference>
<evidence type="ECO:0000256" key="1">
    <source>
        <dbReference type="ARBA" id="ARBA00000815"/>
    </source>
</evidence>
<comment type="subcellular location">
    <subcellularLocation>
        <location evidence="5">Cytoplasm</location>
    </subcellularLocation>
</comment>
<comment type="catalytic activity">
    <reaction evidence="1 5">
        <text>a ribonucleoside 5'-phosphate + H2O = a ribonucleoside + phosphate</text>
        <dbReference type="Rhea" id="RHEA:12484"/>
        <dbReference type="ChEBI" id="CHEBI:15377"/>
        <dbReference type="ChEBI" id="CHEBI:18254"/>
        <dbReference type="ChEBI" id="CHEBI:43474"/>
        <dbReference type="ChEBI" id="CHEBI:58043"/>
        <dbReference type="EC" id="3.1.3.5"/>
    </reaction>
</comment>
<dbReference type="GO" id="GO:0000166">
    <property type="term" value="F:nucleotide binding"/>
    <property type="evidence" value="ECO:0007669"/>
    <property type="project" value="UniProtKB-KW"/>
</dbReference>
<dbReference type="InterPro" id="IPR002828">
    <property type="entry name" value="SurE-like_Pase/nucleotidase"/>
</dbReference>
<evidence type="ECO:0000256" key="4">
    <source>
        <dbReference type="ARBA" id="ARBA00022801"/>
    </source>
</evidence>
<accession>A0A520MCB1</accession>
<dbReference type="InterPro" id="IPR030048">
    <property type="entry name" value="SurE"/>
</dbReference>
<evidence type="ECO:0000256" key="3">
    <source>
        <dbReference type="ARBA" id="ARBA00022723"/>
    </source>
</evidence>
<dbReference type="Gene3D" id="3.40.1210.10">
    <property type="entry name" value="Survival protein SurE-like phosphatase/nucleotidase"/>
    <property type="match status" value="1"/>
</dbReference>
<dbReference type="EC" id="3.1.3.5" evidence="5"/>
<dbReference type="EMBL" id="SHBM01000003">
    <property type="protein sequence ID" value="RZO18847.1"/>
    <property type="molecule type" value="Genomic_DNA"/>
</dbReference>
<dbReference type="PANTHER" id="PTHR30457">
    <property type="entry name" value="5'-NUCLEOTIDASE SURE"/>
    <property type="match status" value="1"/>
</dbReference>
<dbReference type="GO" id="GO:0046872">
    <property type="term" value="F:metal ion binding"/>
    <property type="evidence" value="ECO:0007669"/>
    <property type="project" value="UniProtKB-UniRule"/>
</dbReference>
<evidence type="ECO:0000256" key="2">
    <source>
        <dbReference type="ARBA" id="ARBA00011062"/>
    </source>
</evidence>
<keyword evidence="5" id="KW-0963">Cytoplasm</keyword>
<dbReference type="HAMAP" id="MF_00060">
    <property type="entry name" value="SurE"/>
    <property type="match status" value="1"/>
</dbReference>
<evidence type="ECO:0000313" key="7">
    <source>
        <dbReference type="EMBL" id="RZO18847.1"/>
    </source>
</evidence>
<dbReference type="Pfam" id="PF01975">
    <property type="entry name" value="SurE"/>
    <property type="match status" value="1"/>
</dbReference>
<dbReference type="NCBIfam" id="TIGR00087">
    <property type="entry name" value="surE"/>
    <property type="match status" value="1"/>
</dbReference>
<dbReference type="Proteomes" id="UP000318359">
    <property type="component" value="Unassembled WGS sequence"/>
</dbReference>
<evidence type="ECO:0000259" key="6">
    <source>
        <dbReference type="Pfam" id="PF01975"/>
    </source>
</evidence>
<keyword evidence="3 5" id="KW-0479">Metal-binding</keyword>
<dbReference type="GO" id="GO:0005737">
    <property type="term" value="C:cytoplasm"/>
    <property type="evidence" value="ECO:0007669"/>
    <property type="project" value="UniProtKB-SubCell"/>
</dbReference>
<keyword evidence="4 5" id="KW-0378">Hydrolase</keyword>
<feature type="binding site" evidence="5">
    <location>
        <position position="9"/>
    </location>
    <ligand>
        <name>a divalent metal cation</name>
        <dbReference type="ChEBI" id="CHEBI:60240"/>
    </ligand>
</feature>
<reference evidence="7 8" key="1">
    <citation type="submission" date="2019-02" db="EMBL/GenBank/DDBJ databases">
        <title>Prokaryotic population dynamics and viral predation in marine succession experiment using metagenomics: the confinement effect.</title>
        <authorList>
            <person name="Haro-Moreno J.M."/>
            <person name="Rodriguez-Valera F."/>
            <person name="Lopez-Perez M."/>
        </authorList>
    </citation>
    <scope>NUCLEOTIDE SEQUENCE [LARGE SCALE GENOMIC DNA]</scope>
    <source>
        <strain evidence="7">MED-G167</strain>
    </source>
</reference>
<name>A0A520MCB1_9GAMM</name>